<evidence type="ECO:0000256" key="2">
    <source>
        <dbReference type="SAM" id="SignalP"/>
    </source>
</evidence>
<evidence type="ECO:0000313" key="3">
    <source>
        <dbReference type="EMBL" id="MBF8179161.1"/>
    </source>
</evidence>
<dbReference type="RefSeq" id="WP_195876287.1">
    <property type="nucleotide sequence ID" value="NZ_JADOEL010000015.1"/>
</dbReference>
<reference evidence="3 4" key="1">
    <citation type="submission" date="2020-11" db="EMBL/GenBank/DDBJ databases">
        <title>WGS of Herminiimonas contaminans strain Marseille-Q4544 isolated from planarians Schmidtea mediterranea.</title>
        <authorList>
            <person name="Kangale L."/>
        </authorList>
    </citation>
    <scope>NUCLEOTIDE SEQUENCE [LARGE SCALE GENOMIC DNA]</scope>
    <source>
        <strain evidence="3 4">Marseille-Q4544</strain>
    </source>
</reference>
<feature type="region of interest" description="Disordered" evidence="1">
    <location>
        <begin position="28"/>
        <end position="89"/>
    </location>
</feature>
<feature type="compositionally biased region" description="Low complexity" evidence="1">
    <location>
        <begin position="69"/>
        <end position="82"/>
    </location>
</feature>
<dbReference type="EMBL" id="JADOEL010000015">
    <property type="protein sequence ID" value="MBF8179161.1"/>
    <property type="molecule type" value="Genomic_DNA"/>
</dbReference>
<dbReference type="Pfam" id="PF05275">
    <property type="entry name" value="CopB"/>
    <property type="match status" value="1"/>
</dbReference>
<evidence type="ECO:0000313" key="4">
    <source>
        <dbReference type="Proteomes" id="UP000657372"/>
    </source>
</evidence>
<name>A0ABS0EWE9_9BURK</name>
<keyword evidence="2" id="KW-0732">Signal</keyword>
<feature type="signal peptide" evidence="2">
    <location>
        <begin position="1"/>
        <end position="24"/>
    </location>
</feature>
<keyword evidence="4" id="KW-1185">Reference proteome</keyword>
<sequence>MHNFSLRKTLIASVVCVLSSTALAQSAQDSHSGHGQTGIQSATDAGFGTMDDSAVTPASNTADHGNMQMDGMTGMSDMGGSSAPADARDPHAYSGGYQLGTGLYAVGQQRSLMMADEHKFASLLVDRFERGHSNGGNSNSYEVQAWYGDSYNKLTVKAEGEFAQGRVEDARTELLWAKAFHPYWDVQAGIRNDISANGPSRNWLAFGVQGLAPYWFEVDATAYLGTEGRTALRLSAEYELLLTQRLILQPRLEANVYGKDDPEVGVGRGLSSATVGVRLRYEFSRQFAPYIGIERISRFGNTATLVRNDGGTPNQTQVVAGLRFWF</sequence>
<evidence type="ECO:0000256" key="1">
    <source>
        <dbReference type="SAM" id="MobiDB-lite"/>
    </source>
</evidence>
<proteinExistence type="predicted"/>
<dbReference type="SUPFAM" id="SSF56935">
    <property type="entry name" value="Porins"/>
    <property type="match status" value="1"/>
</dbReference>
<feature type="chain" id="PRO_5045841214" evidence="2">
    <location>
        <begin position="25"/>
        <end position="326"/>
    </location>
</feature>
<protein>
    <submittedName>
        <fullName evidence="3">Copper resistance protein B</fullName>
    </submittedName>
</protein>
<feature type="compositionally biased region" description="Polar residues" evidence="1">
    <location>
        <begin position="28"/>
        <end position="43"/>
    </location>
</feature>
<organism evidence="3 4">
    <name type="scientific">Herminiimonas contaminans</name>
    <dbReference type="NCBI Taxonomy" id="1111140"/>
    <lineage>
        <taxon>Bacteria</taxon>
        <taxon>Pseudomonadati</taxon>
        <taxon>Pseudomonadota</taxon>
        <taxon>Betaproteobacteria</taxon>
        <taxon>Burkholderiales</taxon>
        <taxon>Oxalobacteraceae</taxon>
        <taxon>Herminiimonas</taxon>
    </lineage>
</organism>
<comment type="caution">
    <text evidence="3">The sequence shown here is derived from an EMBL/GenBank/DDBJ whole genome shotgun (WGS) entry which is preliminary data.</text>
</comment>
<dbReference type="InterPro" id="IPR007939">
    <property type="entry name" value="Cu-R_B_prcur"/>
</dbReference>
<gene>
    <name evidence="3" type="ORF">IXC47_15870</name>
</gene>
<dbReference type="Proteomes" id="UP000657372">
    <property type="component" value="Unassembled WGS sequence"/>
</dbReference>
<accession>A0ABS0EWE9</accession>